<sequence length="502" mass="55405">MANLRTAMDAAFWDLNISTPQALDGVARAVPGDPIPLDGSRASRALRIQQVSLLGNGFPLGIIPSFSPSPNHKELGSFALQSLLGKAAFENWWVGLIGQFRPKKLISSIKAEVSAAEEWELPLLKDVAKHFLDKSLYAIGLCSQIALTSTSSLLLSSEKHGERKSRRTKAMLFHKAKLTVKGRRNMFRSIFAPKVNLDAIVAAMFIECPRLPDHDITLEATWPELFIDHKGKYWEVPESISLDCSSLVSESGLRYRFGLHKNSGLPQAVDSINAPTPLALLPGLCAKAAFSYEKSKDLWRQKETKEDNTVETEKGQFSLPSYDIRLKEPHAAISGIIGGTCEAWLSGGNGSQSVDPSQNTKDRGRFGADLFGSVCYTYQHGKFRNSFGDLTRIDARLDIGSASALAKKFSNLFRSAQSNGPQNELSSPRLNLIFQQQVAGPIVFRVDSKFSLDSSSGRHGPQLEDLICSLNYSLRLLRSGKVVAWYSPKRNEGMIELRLFEF</sequence>
<comment type="caution">
    <text evidence="1">The sequence shown here is derived from an EMBL/GenBank/DDBJ whole genome shotgun (WGS) entry which is preliminary data.</text>
</comment>
<dbReference type="Proteomes" id="UP001318860">
    <property type="component" value="Unassembled WGS sequence"/>
</dbReference>
<evidence type="ECO:0000313" key="1">
    <source>
        <dbReference type="EMBL" id="KAK6121596.1"/>
    </source>
</evidence>
<dbReference type="PANTHER" id="PTHR34954:SF3">
    <property type="entry name" value="EXPRESSED PROTEIN"/>
    <property type="match status" value="1"/>
</dbReference>
<dbReference type="EMBL" id="JABTTQ020002871">
    <property type="protein sequence ID" value="KAK6121596.1"/>
    <property type="molecule type" value="Genomic_DNA"/>
</dbReference>
<dbReference type="PANTHER" id="PTHR34954">
    <property type="entry name" value="EXPRESSED PROTEIN"/>
    <property type="match status" value="1"/>
</dbReference>
<accession>A0ABR0UGK5</accession>
<evidence type="ECO:0008006" key="3">
    <source>
        <dbReference type="Google" id="ProtNLM"/>
    </source>
</evidence>
<name>A0ABR0UGK5_REHGL</name>
<keyword evidence="2" id="KW-1185">Reference proteome</keyword>
<proteinExistence type="predicted"/>
<dbReference type="InterPro" id="IPR044160">
    <property type="entry name" value="TGD4-like"/>
</dbReference>
<organism evidence="1 2">
    <name type="scientific">Rehmannia glutinosa</name>
    <name type="common">Chinese foxglove</name>
    <dbReference type="NCBI Taxonomy" id="99300"/>
    <lineage>
        <taxon>Eukaryota</taxon>
        <taxon>Viridiplantae</taxon>
        <taxon>Streptophyta</taxon>
        <taxon>Embryophyta</taxon>
        <taxon>Tracheophyta</taxon>
        <taxon>Spermatophyta</taxon>
        <taxon>Magnoliopsida</taxon>
        <taxon>eudicotyledons</taxon>
        <taxon>Gunneridae</taxon>
        <taxon>Pentapetalae</taxon>
        <taxon>asterids</taxon>
        <taxon>lamiids</taxon>
        <taxon>Lamiales</taxon>
        <taxon>Orobanchaceae</taxon>
        <taxon>Rehmannieae</taxon>
        <taxon>Rehmannia</taxon>
    </lineage>
</organism>
<evidence type="ECO:0000313" key="2">
    <source>
        <dbReference type="Proteomes" id="UP001318860"/>
    </source>
</evidence>
<reference evidence="1 2" key="1">
    <citation type="journal article" date="2021" name="Comput. Struct. Biotechnol. J.">
        <title>De novo genome assembly of the potent medicinal plant Rehmannia glutinosa using nanopore technology.</title>
        <authorList>
            <person name="Ma L."/>
            <person name="Dong C."/>
            <person name="Song C."/>
            <person name="Wang X."/>
            <person name="Zheng X."/>
            <person name="Niu Y."/>
            <person name="Chen S."/>
            <person name="Feng W."/>
        </authorList>
    </citation>
    <scope>NUCLEOTIDE SEQUENCE [LARGE SCALE GENOMIC DNA]</scope>
    <source>
        <strain evidence="1">DH-2019</strain>
    </source>
</reference>
<gene>
    <name evidence="1" type="ORF">DH2020_044655</name>
</gene>
<protein>
    <recommendedName>
        <fullName evidence="3">Protein TRIGALACTOSYLDIACYLGLYCEROL 4, chloroplastic</fullName>
    </recommendedName>
</protein>